<dbReference type="PANTHER" id="PTHR30365:SF14">
    <property type="entry name" value="CYTOCHROME BD MENAQUINOL OXIDASE SUBUNIT I-RELATED"/>
    <property type="match status" value="1"/>
</dbReference>
<evidence type="ECO:0000256" key="1">
    <source>
        <dbReference type="ARBA" id="ARBA00004651"/>
    </source>
</evidence>
<dbReference type="RefSeq" id="WP_195811066.1">
    <property type="nucleotide sequence ID" value="NZ_CP064795.1"/>
</dbReference>
<evidence type="ECO:0000256" key="8">
    <source>
        <dbReference type="ARBA" id="ARBA00022982"/>
    </source>
</evidence>
<keyword evidence="9 12" id="KW-1133">Transmembrane helix</keyword>
<organism evidence="13 14">
    <name type="scientific">Salinimonas marina</name>
    <dbReference type="NCBI Taxonomy" id="2785918"/>
    <lineage>
        <taxon>Bacteria</taxon>
        <taxon>Pseudomonadati</taxon>
        <taxon>Pseudomonadota</taxon>
        <taxon>Gammaproteobacteria</taxon>
        <taxon>Alteromonadales</taxon>
        <taxon>Alteromonadaceae</taxon>
        <taxon>Alteromonas/Salinimonas group</taxon>
        <taxon>Salinimonas</taxon>
    </lineage>
</organism>
<comment type="similarity">
    <text evidence="2 12">Belongs to the cytochrome ubiquinol oxidase subunit 1 family.</text>
</comment>
<dbReference type="GO" id="GO:0046872">
    <property type="term" value="F:metal ion binding"/>
    <property type="evidence" value="ECO:0007669"/>
    <property type="project" value="UniProtKB-UniRule"/>
</dbReference>
<evidence type="ECO:0000256" key="3">
    <source>
        <dbReference type="ARBA" id="ARBA00022448"/>
    </source>
</evidence>
<proteinExistence type="inferred from homology"/>
<evidence type="ECO:0000256" key="10">
    <source>
        <dbReference type="ARBA" id="ARBA00023004"/>
    </source>
</evidence>
<dbReference type="AlphaFoldDB" id="A0A7S9HDV9"/>
<keyword evidence="10 12" id="KW-0408">Iron</keyword>
<name>A0A7S9HDV9_9ALTE</name>
<dbReference type="Proteomes" id="UP000595095">
    <property type="component" value="Chromosome"/>
</dbReference>
<accession>A0A7S9HDV9</accession>
<keyword evidence="5 12" id="KW-0349">Heme</keyword>
<gene>
    <name evidence="13" type="ORF">IT774_01645</name>
</gene>
<evidence type="ECO:0000256" key="6">
    <source>
        <dbReference type="ARBA" id="ARBA00022692"/>
    </source>
</evidence>
<dbReference type="GO" id="GO:0009055">
    <property type="term" value="F:electron transfer activity"/>
    <property type="evidence" value="ECO:0007669"/>
    <property type="project" value="UniProtKB-UniRule"/>
</dbReference>
<reference evidence="13 14" key="1">
    <citation type="submission" date="2020-11" db="EMBL/GenBank/DDBJ databases">
        <title>Complete genome sequence for Salinimonas sp. strain G2-b.</title>
        <authorList>
            <person name="Park S.-J."/>
        </authorList>
    </citation>
    <scope>NUCLEOTIDE SEQUENCE [LARGE SCALE GENOMIC DNA]</scope>
    <source>
        <strain evidence="13 14">G2-b</strain>
    </source>
</reference>
<dbReference type="GO" id="GO:0070069">
    <property type="term" value="C:cytochrome complex"/>
    <property type="evidence" value="ECO:0007669"/>
    <property type="project" value="UniProtKB-UniRule"/>
</dbReference>
<dbReference type="GO" id="GO:0005886">
    <property type="term" value="C:plasma membrane"/>
    <property type="evidence" value="ECO:0007669"/>
    <property type="project" value="UniProtKB-SubCell"/>
</dbReference>
<feature type="transmembrane region" description="Helical" evidence="12">
    <location>
        <begin position="12"/>
        <end position="33"/>
    </location>
</feature>
<keyword evidence="6 12" id="KW-0812">Transmembrane</keyword>
<feature type="transmembrane region" description="Helical" evidence="12">
    <location>
        <begin position="215"/>
        <end position="234"/>
    </location>
</feature>
<keyword evidence="3 12" id="KW-0813">Transport</keyword>
<dbReference type="GO" id="GO:0020037">
    <property type="term" value="F:heme binding"/>
    <property type="evidence" value="ECO:0007669"/>
    <property type="project" value="TreeGrafter"/>
</dbReference>
<feature type="transmembrane region" description="Helical" evidence="12">
    <location>
        <begin position="94"/>
        <end position="115"/>
    </location>
</feature>
<dbReference type="GO" id="GO:0016682">
    <property type="term" value="F:oxidoreductase activity, acting on diphenols and related substances as donors, oxygen as acceptor"/>
    <property type="evidence" value="ECO:0007669"/>
    <property type="project" value="TreeGrafter"/>
</dbReference>
<evidence type="ECO:0000256" key="5">
    <source>
        <dbReference type="ARBA" id="ARBA00022617"/>
    </source>
</evidence>
<keyword evidence="4 12" id="KW-1003">Cell membrane</keyword>
<protein>
    <submittedName>
        <fullName evidence="13">Cytochrome ubiquinol oxidase subunit I</fullName>
    </submittedName>
</protein>
<evidence type="ECO:0000256" key="4">
    <source>
        <dbReference type="ARBA" id="ARBA00022475"/>
    </source>
</evidence>
<dbReference type="GO" id="GO:0019646">
    <property type="term" value="P:aerobic electron transport chain"/>
    <property type="evidence" value="ECO:0007669"/>
    <property type="project" value="InterPro"/>
</dbReference>
<feature type="transmembrane region" description="Helical" evidence="12">
    <location>
        <begin position="400"/>
        <end position="420"/>
    </location>
</feature>
<dbReference type="InterPro" id="IPR002585">
    <property type="entry name" value="Cyt-d_ubiquinol_oxidase_su_1"/>
</dbReference>
<evidence type="ECO:0000313" key="14">
    <source>
        <dbReference type="Proteomes" id="UP000595095"/>
    </source>
</evidence>
<feature type="transmembrane region" description="Helical" evidence="12">
    <location>
        <begin position="181"/>
        <end position="203"/>
    </location>
</feature>
<dbReference type="EMBL" id="CP064795">
    <property type="protein sequence ID" value="QPG05986.1"/>
    <property type="molecule type" value="Genomic_DNA"/>
</dbReference>
<comment type="subcellular location">
    <subcellularLocation>
        <location evidence="12">Cell inner membrane</location>
    </subcellularLocation>
    <subcellularLocation>
        <location evidence="1">Cell membrane</location>
        <topology evidence="1">Multi-pass membrane protein</topology>
    </subcellularLocation>
</comment>
<evidence type="ECO:0000256" key="12">
    <source>
        <dbReference type="PIRNR" id="PIRNR006446"/>
    </source>
</evidence>
<keyword evidence="14" id="KW-1185">Reference proteome</keyword>
<feature type="transmembrane region" description="Helical" evidence="12">
    <location>
        <begin position="122"/>
        <end position="144"/>
    </location>
</feature>
<feature type="transmembrane region" description="Helical" evidence="12">
    <location>
        <begin position="354"/>
        <end position="372"/>
    </location>
</feature>
<evidence type="ECO:0000313" key="13">
    <source>
        <dbReference type="EMBL" id="QPG05986.1"/>
    </source>
</evidence>
<evidence type="ECO:0000256" key="2">
    <source>
        <dbReference type="ARBA" id="ARBA00009819"/>
    </source>
</evidence>
<keyword evidence="8 12" id="KW-0249">Electron transport</keyword>
<feature type="transmembrane region" description="Helical" evidence="12">
    <location>
        <begin position="318"/>
        <end position="342"/>
    </location>
</feature>
<keyword evidence="11 12" id="KW-0472">Membrane</keyword>
<evidence type="ECO:0000256" key="7">
    <source>
        <dbReference type="ARBA" id="ARBA00022723"/>
    </source>
</evidence>
<dbReference type="PANTHER" id="PTHR30365">
    <property type="entry name" value="CYTOCHROME D UBIQUINOL OXIDASE"/>
    <property type="match status" value="1"/>
</dbReference>
<keyword evidence="7 12" id="KW-0479">Metal-binding</keyword>
<dbReference type="PIRSF" id="PIRSF006446">
    <property type="entry name" value="Cyt_quinol_oxidase_1"/>
    <property type="match status" value="1"/>
</dbReference>
<evidence type="ECO:0000256" key="9">
    <source>
        <dbReference type="ARBA" id="ARBA00022989"/>
    </source>
</evidence>
<sequence>MDALILSRLQFALNISFHILFPTITIALGWFLFYFKIRADISGHPVWMRIYRFWVRVFALTFALGVVSGVTMSFQFGTNWPGYMEKAGNIAGPLLGYEVLTAFFLEATFLGIMLFGIRRVPGWLHTLSTLVVAIGTTISAFWIISLNSWMHTPQGHEMIDGVLYAKDWSAIIFNPSFPYRLAHMLLASGLTASFLIAGLSAYRIFKGDNKIAPKIALKTATYTAAVLIPIQIFAGDLHGLNTLEYQPQKVAAMEGVWETDTQVPLLLFAIPDEAARTNHFEIGIPRLASLILTHSAEGEIQGLNEFKGEHPPVKPVFYAFRVMVGMGVLMLLCAWLGSYYLYRRNHLPGWLTRIFMGMSFSGWVATLAGWYVTEVGRQPYLISDVMKTSEAVTTLPAGNVWFSFLMYAVVYAVLLVAYMGTLTLMCRRSIEIEEISSEEREKARAASFSPIGA</sequence>
<dbReference type="KEGG" id="smaa:IT774_01645"/>
<evidence type="ECO:0000256" key="11">
    <source>
        <dbReference type="ARBA" id="ARBA00023136"/>
    </source>
</evidence>
<dbReference type="Pfam" id="PF01654">
    <property type="entry name" value="Cyt_bd_oxida_I"/>
    <property type="match status" value="1"/>
</dbReference>
<feature type="transmembrane region" description="Helical" evidence="12">
    <location>
        <begin position="53"/>
        <end position="74"/>
    </location>
</feature>